<sequence>MTSTGCWDLSEQVCPPQAKGRGKAPSQEYDSHGTSALLQYEEARVLPGVRRNARGPQQLHDTHCPGPSPARGLTTAASASRRPAARGPPLSRHDKENPPMTTFTAPDSVTDKNLDSACASVASEIARTDGKASLLLAFNGAVLAGLASVADKDLPPVTKVFGALAVLALGVASVLLLLVVRPRLRGDDRASFPYWAHLDEDKIQACMDGDTRAARIRVLSTLAVRKFTHLRRAVDLSLAALALLALAATGLAL</sequence>
<reference evidence="11 12" key="1">
    <citation type="journal article" date="2019" name="Int. J. Syst. Evol. Microbiol.">
        <title>The Global Catalogue of Microorganisms (GCM) 10K type strain sequencing project: providing services to taxonomists for standard genome sequencing and annotation.</title>
        <authorList>
            <consortium name="The Broad Institute Genomics Platform"/>
            <consortium name="The Broad Institute Genome Sequencing Center for Infectious Disease"/>
            <person name="Wu L."/>
            <person name="Ma J."/>
        </authorList>
    </citation>
    <scope>NUCLEOTIDE SEQUENCE [LARGE SCALE GENOMIC DNA]</scope>
    <source>
        <strain evidence="11 12">JCM 4358</strain>
    </source>
</reference>
<evidence type="ECO:0000259" key="10">
    <source>
        <dbReference type="Pfam" id="PF18967"/>
    </source>
</evidence>
<evidence type="ECO:0000256" key="3">
    <source>
        <dbReference type="ARBA" id="ARBA00022692"/>
    </source>
</evidence>
<keyword evidence="5 9" id="KW-1133">Transmembrane helix</keyword>
<keyword evidence="7 9" id="KW-0472">Membrane</keyword>
<accession>A0ABN3JBZ5</accession>
<dbReference type="Proteomes" id="UP001499986">
    <property type="component" value="Unassembled WGS sequence"/>
</dbReference>
<evidence type="ECO:0000256" key="8">
    <source>
        <dbReference type="SAM" id="MobiDB-lite"/>
    </source>
</evidence>
<evidence type="ECO:0000256" key="5">
    <source>
        <dbReference type="ARBA" id="ARBA00022989"/>
    </source>
</evidence>
<evidence type="ECO:0000313" key="12">
    <source>
        <dbReference type="Proteomes" id="UP001499986"/>
    </source>
</evidence>
<evidence type="ECO:0000313" key="11">
    <source>
        <dbReference type="EMBL" id="GAA2426358.1"/>
    </source>
</evidence>
<protein>
    <recommendedName>
        <fullName evidence="10">Pycsar effector protein domain-containing protein</fullName>
    </recommendedName>
</protein>
<feature type="transmembrane region" description="Helical" evidence="9">
    <location>
        <begin position="233"/>
        <end position="252"/>
    </location>
</feature>
<feature type="region of interest" description="Disordered" evidence="8">
    <location>
        <begin position="54"/>
        <end position="108"/>
    </location>
</feature>
<feature type="compositionally biased region" description="Low complexity" evidence="8">
    <location>
        <begin position="76"/>
        <end position="90"/>
    </location>
</feature>
<keyword evidence="12" id="KW-1185">Reference proteome</keyword>
<organism evidence="11 12">
    <name type="scientific">Streptomyces coeruleofuscus</name>
    <dbReference type="NCBI Taxonomy" id="66879"/>
    <lineage>
        <taxon>Bacteria</taxon>
        <taxon>Bacillati</taxon>
        <taxon>Actinomycetota</taxon>
        <taxon>Actinomycetes</taxon>
        <taxon>Kitasatosporales</taxon>
        <taxon>Streptomycetaceae</taxon>
        <taxon>Streptomyces</taxon>
    </lineage>
</organism>
<evidence type="ECO:0000256" key="4">
    <source>
        <dbReference type="ARBA" id="ARBA00022741"/>
    </source>
</evidence>
<evidence type="ECO:0000256" key="7">
    <source>
        <dbReference type="ARBA" id="ARBA00023136"/>
    </source>
</evidence>
<feature type="transmembrane region" description="Helical" evidence="9">
    <location>
        <begin position="132"/>
        <end position="149"/>
    </location>
</feature>
<keyword evidence="6" id="KW-0051">Antiviral defense</keyword>
<proteinExistence type="predicted"/>
<dbReference type="Pfam" id="PF18967">
    <property type="entry name" value="PycTM"/>
    <property type="match status" value="1"/>
</dbReference>
<keyword evidence="4" id="KW-0547">Nucleotide-binding</keyword>
<feature type="transmembrane region" description="Helical" evidence="9">
    <location>
        <begin position="161"/>
        <end position="180"/>
    </location>
</feature>
<name>A0ABN3JBZ5_9ACTN</name>
<keyword evidence="2" id="KW-1003">Cell membrane</keyword>
<evidence type="ECO:0000256" key="9">
    <source>
        <dbReference type="SAM" id="Phobius"/>
    </source>
</evidence>
<comment type="subcellular location">
    <subcellularLocation>
        <location evidence="1">Cell membrane</location>
    </subcellularLocation>
</comment>
<keyword evidence="3 9" id="KW-0812">Transmembrane</keyword>
<feature type="region of interest" description="Disordered" evidence="8">
    <location>
        <begin position="1"/>
        <end position="34"/>
    </location>
</feature>
<dbReference type="InterPro" id="IPR043760">
    <property type="entry name" value="PycTM_dom"/>
</dbReference>
<feature type="domain" description="Pycsar effector protein" evidence="10">
    <location>
        <begin position="116"/>
        <end position="248"/>
    </location>
</feature>
<evidence type="ECO:0000256" key="6">
    <source>
        <dbReference type="ARBA" id="ARBA00023118"/>
    </source>
</evidence>
<evidence type="ECO:0000256" key="2">
    <source>
        <dbReference type="ARBA" id="ARBA00022475"/>
    </source>
</evidence>
<evidence type="ECO:0000256" key="1">
    <source>
        <dbReference type="ARBA" id="ARBA00004236"/>
    </source>
</evidence>
<gene>
    <name evidence="11" type="ORF">GCM10010255_80830</name>
</gene>
<comment type="caution">
    <text evidence="11">The sequence shown here is derived from an EMBL/GenBank/DDBJ whole genome shotgun (WGS) entry which is preliminary data.</text>
</comment>
<dbReference type="EMBL" id="BAAASE010000017">
    <property type="protein sequence ID" value="GAA2426358.1"/>
    <property type="molecule type" value="Genomic_DNA"/>
</dbReference>